<feature type="transmembrane region" description="Helical" evidence="1">
    <location>
        <begin position="64"/>
        <end position="85"/>
    </location>
</feature>
<organism evidence="2 3">
    <name type="scientific">Streptomyces caatingaensis</name>
    <dbReference type="NCBI Taxonomy" id="1678637"/>
    <lineage>
        <taxon>Bacteria</taxon>
        <taxon>Bacillati</taxon>
        <taxon>Actinomycetota</taxon>
        <taxon>Actinomycetes</taxon>
        <taxon>Kitasatosporales</taxon>
        <taxon>Streptomycetaceae</taxon>
        <taxon>Streptomyces</taxon>
    </lineage>
</organism>
<dbReference type="Proteomes" id="UP000037288">
    <property type="component" value="Unassembled WGS sequence"/>
</dbReference>
<dbReference type="STRING" id="1678637.AC230_07365"/>
<dbReference type="EMBL" id="LFXA01000003">
    <property type="protein sequence ID" value="KNB53252.1"/>
    <property type="molecule type" value="Genomic_DNA"/>
</dbReference>
<evidence type="ECO:0000313" key="2">
    <source>
        <dbReference type="EMBL" id="KNB53252.1"/>
    </source>
</evidence>
<dbReference type="OrthoDB" id="3212416at2"/>
<feature type="transmembrane region" description="Helical" evidence="1">
    <location>
        <begin position="175"/>
        <end position="199"/>
    </location>
</feature>
<sequence>MTPPSLTPDQARQIRHSGWAGVLALPLMLLALFFVADHFPGIYPTWGDRGAEISAWFAAHRTGVILQVFAAGTGLMLLIWLITGLTAYLEAYGRRTIALRVMTPAAVATSVSMQLSNPPWLVDAFAGTTGHPSTDALVHYTYENSWMIYLFAQLYAAFLLVASATAFLQTRAFPAWAAWWTFAIAALCALGTLVILAGAGQLAPGALATMVPWSLFSLWMVAVGTALLRIGRP</sequence>
<keyword evidence="1" id="KW-0812">Transmembrane</keyword>
<evidence type="ECO:0000256" key="1">
    <source>
        <dbReference type="SAM" id="Phobius"/>
    </source>
</evidence>
<keyword evidence="3" id="KW-1185">Reference proteome</keyword>
<reference evidence="3" key="1">
    <citation type="submission" date="2015-07" db="EMBL/GenBank/DDBJ databases">
        <title>Draft genome sequence of Streptomyces sp. CMAA 1322, a bacterium isolated from Caatinga biome, from dry forest semiarid of Brazil.</title>
        <authorList>
            <person name="Santos S.N."/>
            <person name="Gacesa R."/>
            <person name="Taketani R.G."/>
            <person name="Long P.F."/>
            <person name="Melo I.S."/>
        </authorList>
    </citation>
    <scope>NUCLEOTIDE SEQUENCE [LARGE SCALE GENOMIC DNA]</scope>
    <source>
        <strain evidence="3">CMAA 1322</strain>
    </source>
</reference>
<evidence type="ECO:0000313" key="3">
    <source>
        <dbReference type="Proteomes" id="UP000037288"/>
    </source>
</evidence>
<protein>
    <recommendedName>
        <fullName evidence="4">DUF4386 domain-containing protein</fullName>
    </recommendedName>
</protein>
<comment type="caution">
    <text evidence="2">The sequence shown here is derived from an EMBL/GenBank/DDBJ whole genome shotgun (WGS) entry which is preliminary data.</text>
</comment>
<feature type="transmembrane region" description="Helical" evidence="1">
    <location>
        <begin position="146"/>
        <end position="168"/>
    </location>
</feature>
<accession>A0A0K9XKS4</accession>
<evidence type="ECO:0008006" key="4">
    <source>
        <dbReference type="Google" id="ProtNLM"/>
    </source>
</evidence>
<name>A0A0K9XKS4_9ACTN</name>
<feature type="transmembrane region" description="Helical" evidence="1">
    <location>
        <begin position="97"/>
        <end position="115"/>
    </location>
</feature>
<keyword evidence="1" id="KW-1133">Transmembrane helix</keyword>
<proteinExistence type="predicted"/>
<gene>
    <name evidence="2" type="ORF">AC230_07365</name>
</gene>
<feature type="transmembrane region" description="Helical" evidence="1">
    <location>
        <begin position="18"/>
        <end position="36"/>
    </location>
</feature>
<dbReference type="RefSeq" id="WP_049715231.1">
    <property type="nucleotide sequence ID" value="NZ_LFXA01000003.1"/>
</dbReference>
<feature type="transmembrane region" description="Helical" evidence="1">
    <location>
        <begin position="211"/>
        <end position="230"/>
    </location>
</feature>
<keyword evidence="1" id="KW-0472">Membrane</keyword>
<dbReference type="PATRIC" id="fig|1678637.3.peg.1602"/>
<dbReference type="AlphaFoldDB" id="A0A0K9XKS4"/>